<evidence type="ECO:0000313" key="2">
    <source>
        <dbReference type="EMBL" id="VFV43919.1"/>
    </source>
</evidence>
<feature type="non-terminal residue" evidence="2">
    <location>
        <position position="61"/>
    </location>
</feature>
<evidence type="ECO:0000256" key="1">
    <source>
        <dbReference type="SAM" id="MobiDB-lite"/>
    </source>
</evidence>
<dbReference type="Proteomes" id="UP000386466">
    <property type="component" value="Unassembled WGS sequence"/>
</dbReference>
<accession>A0A485PIU4</accession>
<gene>
    <name evidence="2" type="ORF">LYPA_23C020074</name>
</gene>
<feature type="region of interest" description="Disordered" evidence="1">
    <location>
        <begin position="1"/>
        <end position="61"/>
    </location>
</feature>
<organism evidence="2 3">
    <name type="scientific">Lynx pardinus</name>
    <name type="common">Iberian lynx</name>
    <name type="synonym">Felis pardina</name>
    <dbReference type="NCBI Taxonomy" id="191816"/>
    <lineage>
        <taxon>Eukaryota</taxon>
        <taxon>Metazoa</taxon>
        <taxon>Chordata</taxon>
        <taxon>Craniata</taxon>
        <taxon>Vertebrata</taxon>
        <taxon>Euteleostomi</taxon>
        <taxon>Mammalia</taxon>
        <taxon>Eutheria</taxon>
        <taxon>Laurasiatheria</taxon>
        <taxon>Carnivora</taxon>
        <taxon>Feliformia</taxon>
        <taxon>Felidae</taxon>
        <taxon>Felinae</taxon>
        <taxon>Lynx</taxon>
    </lineage>
</organism>
<feature type="compositionally biased region" description="Acidic residues" evidence="1">
    <location>
        <begin position="35"/>
        <end position="61"/>
    </location>
</feature>
<feature type="non-terminal residue" evidence="2">
    <location>
        <position position="1"/>
    </location>
</feature>
<name>A0A485PIU4_LYNPA</name>
<evidence type="ECO:0000313" key="3">
    <source>
        <dbReference type="Proteomes" id="UP000386466"/>
    </source>
</evidence>
<sequence>RQVLQHLHSVQLRLQPQEAPGTEARLQELSVPRDQEEDEDKEEEEGDGDTPEASDVELSES</sequence>
<dbReference type="AlphaFoldDB" id="A0A485PIU4"/>
<dbReference type="EMBL" id="CAAGRJ010034625">
    <property type="protein sequence ID" value="VFV43919.1"/>
    <property type="molecule type" value="Genomic_DNA"/>
</dbReference>
<protein>
    <submittedName>
        <fullName evidence="2">Uncharacterized protein</fullName>
    </submittedName>
</protein>
<keyword evidence="3" id="KW-1185">Reference proteome</keyword>
<proteinExistence type="predicted"/>
<reference evidence="2 3" key="1">
    <citation type="submission" date="2019-01" db="EMBL/GenBank/DDBJ databases">
        <authorList>
            <person name="Alioto T."/>
            <person name="Alioto T."/>
        </authorList>
    </citation>
    <scope>NUCLEOTIDE SEQUENCE [LARGE SCALE GENOMIC DNA]</scope>
</reference>